<dbReference type="AlphaFoldDB" id="A0A0C2WWL8"/>
<name>A0A0C2WWL8_AMAMK</name>
<gene>
    <name evidence="2" type="ORF">M378DRAFT_906174</name>
</gene>
<evidence type="ECO:0000313" key="2">
    <source>
        <dbReference type="EMBL" id="KIL60748.1"/>
    </source>
</evidence>
<feature type="region of interest" description="Disordered" evidence="1">
    <location>
        <begin position="1"/>
        <end position="69"/>
    </location>
</feature>
<organism evidence="2 3">
    <name type="scientific">Amanita muscaria (strain Koide BX008)</name>
    <dbReference type="NCBI Taxonomy" id="946122"/>
    <lineage>
        <taxon>Eukaryota</taxon>
        <taxon>Fungi</taxon>
        <taxon>Dikarya</taxon>
        <taxon>Basidiomycota</taxon>
        <taxon>Agaricomycotina</taxon>
        <taxon>Agaricomycetes</taxon>
        <taxon>Agaricomycetidae</taxon>
        <taxon>Agaricales</taxon>
        <taxon>Pluteineae</taxon>
        <taxon>Amanitaceae</taxon>
        <taxon>Amanita</taxon>
    </lineage>
</organism>
<feature type="region of interest" description="Disordered" evidence="1">
    <location>
        <begin position="156"/>
        <end position="187"/>
    </location>
</feature>
<proteinExistence type="predicted"/>
<dbReference type="InParanoid" id="A0A0C2WWL8"/>
<evidence type="ECO:0000313" key="3">
    <source>
        <dbReference type="Proteomes" id="UP000054549"/>
    </source>
</evidence>
<feature type="compositionally biased region" description="Basic and acidic residues" evidence="1">
    <location>
        <begin position="157"/>
        <end position="168"/>
    </location>
</feature>
<feature type="compositionally biased region" description="Basic and acidic residues" evidence="1">
    <location>
        <begin position="19"/>
        <end position="34"/>
    </location>
</feature>
<sequence length="224" mass="25336">MSSVSKGKSKADPTGPSIRVEETPHELSREERPFRLKRKERLQNLSPIPPSHSRGASRGPSERGKSQEFLSVLETTANPNIGDNNRSIEIENYLGKSFKPADRWMEFERASEEEIVDIEDQSVDFPMSTSEEIAPQDSMQGSKRHVQVKRTIGGGVFRKDKGKGRDNQAKGLGGAGRLAMPGHPRQDYVNFGTPEARNHSRFHARCHFAIPRRSSFHYWRQPPF</sequence>
<dbReference type="Proteomes" id="UP000054549">
    <property type="component" value="Unassembled WGS sequence"/>
</dbReference>
<keyword evidence="3" id="KW-1185">Reference proteome</keyword>
<evidence type="ECO:0000256" key="1">
    <source>
        <dbReference type="SAM" id="MobiDB-lite"/>
    </source>
</evidence>
<reference evidence="2 3" key="1">
    <citation type="submission" date="2014-04" db="EMBL/GenBank/DDBJ databases">
        <title>Evolutionary Origins and Diversification of the Mycorrhizal Mutualists.</title>
        <authorList>
            <consortium name="DOE Joint Genome Institute"/>
            <consortium name="Mycorrhizal Genomics Consortium"/>
            <person name="Kohler A."/>
            <person name="Kuo A."/>
            <person name="Nagy L.G."/>
            <person name="Floudas D."/>
            <person name="Copeland A."/>
            <person name="Barry K.W."/>
            <person name="Cichocki N."/>
            <person name="Veneault-Fourrey C."/>
            <person name="LaButti K."/>
            <person name="Lindquist E.A."/>
            <person name="Lipzen A."/>
            <person name="Lundell T."/>
            <person name="Morin E."/>
            <person name="Murat C."/>
            <person name="Riley R."/>
            <person name="Ohm R."/>
            <person name="Sun H."/>
            <person name="Tunlid A."/>
            <person name="Henrissat B."/>
            <person name="Grigoriev I.V."/>
            <person name="Hibbett D.S."/>
            <person name="Martin F."/>
        </authorList>
    </citation>
    <scope>NUCLEOTIDE SEQUENCE [LARGE SCALE GENOMIC DNA]</scope>
    <source>
        <strain evidence="2 3">Koide BX008</strain>
    </source>
</reference>
<dbReference type="HOGENOM" id="CLU_1133333_0_0_1"/>
<dbReference type="EMBL" id="KN818293">
    <property type="protein sequence ID" value="KIL60748.1"/>
    <property type="molecule type" value="Genomic_DNA"/>
</dbReference>
<protein>
    <submittedName>
        <fullName evidence="2">Uncharacterized protein</fullName>
    </submittedName>
</protein>
<accession>A0A0C2WWL8</accession>